<organism evidence="1 2">
    <name type="scientific">Lentinula aff. lateritia</name>
    <dbReference type="NCBI Taxonomy" id="2804960"/>
    <lineage>
        <taxon>Eukaryota</taxon>
        <taxon>Fungi</taxon>
        <taxon>Dikarya</taxon>
        <taxon>Basidiomycota</taxon>
        <taxon>Agaricomycotina</taxon>
        <taxon>Agaricomycetes</taxon>
        <taxon>Agaricomycetidae</taxon>
        <taxon>Agaricales</taxon>
        <taxon>Marasmiineae</taxon>
        <taxon>Omphalotaceae</taxon>
        <taxon>Lentinula</taxon>
    </lineage>
</organism>
<dbReference type="Proteomes" id="UP001163835">
    <property type="component" value="Unassembled WGS sequence"/>
</dbReference>
<evidence type="ECO:0000313" key="2">
    <source>
        <dbReference type="Proteomes" id="UP001163835"/>
    </source>
</evidence>
<name>A0ACC1TTL0_9AGAR</name>
<proteinExistence type="predicted"/>
<sequence length="251" mass="29183">MGERLEPTVAQFYFCGIVAGLAFLHDHDIVHRDVKPENVFLGPGGYPIMGDFGTARRMQDDYIQVREYERGLSIAPPILPFDWHEVGTFVYNAPEQYTAMTESRYIGSSVDWWAAGITLYEMLAREYPFYSKDTKKMEEMIKRGKFKWPNDVYVGKIVKTLVAALLTVDPLERLGTHGVQEVMDYPWFQNVDWAKYHSRHYVPPTRENIYPGPGERWHELALPRPQNVSDLQLTEPALELRHDSRFKLKEI</sequence>
<protein>
    <submittedName>
        <fullName evidence="1">Kinase-like domain-containing protein</fullName>
    </submittedName>
</protein>
<evidence type="ECO:0000313" key="1">
    <source>
        <dbReference type="EMBL" id="KAJ3807681.1"/>
    </source>
</evidence>
<gene>
    <name evidence="1" type="ORF">F5876DRAFT_47594</name>
</gene>
<accession>A0ACC1TTL0</accession>
<keyword evidence="2" id="KW-1185">Reference proteome</keyword>
<comment type="caution">
    <text evidence="1">The sequence shown here is derived from an EMBL/GenBank/DDBJ whole genome shotgun (WGS) entry which is preliminary data.</text>
</comment>
<reference evidence="1" key="1">
    <citation type="submission" date="2022-09" db="EMBL/GenBank/DDBJ databases">
        <title>A Global Phylogenomic Analysis of the Shiitake Genus Lentinula.</title>
        <authorList>
            <consortium name="DOE Joint Genome Institute"/>
            <person name="Sierra-Patev S."/>
            <person name="Min B."/>
            <person name="Naranjo-Ortiz M."/>
            <person name="Looney B."/>
            <person name="Konkel Z."/>
            <person name="Slot J.C."/>
            <person name="Sakamoto Y."/>
            <person name="Steenwyk J.L."/>
            <person name="Rokas A."/>
            <person name="Carro J."/>
            <person name="Camarero S."/>
            <person name="Ferreira P."/>
            <person name="Molpeceres G."/>
            <person name="Ruiz-Duenas F.J."/>
            <person name="Serrano A."/>
            <person name="Henrissat B."/>
            <person name="Drula E."/>
            <person name="Hughes K.W."/>
            <person name="Mata J.L."/>
            <person name="Ishikawa N.K."/>
            <person name="Vargas-Isla R."/>
            <person name="Ushijima S."/>
            <person name="Smith C.A."/>
            <person name="Ahrendt S."/>
            <person name="Andreopoulos W."/>
            <person name="He G."/>
            <person name="Labutti K."/>
            <person name="Lipzen A."/>
            <person name="Ng V."/>
            <person name="Riley R."/>
            <person name="Sandor L."/>
            <person name="Barry K."/>
            <person name="Martinez A.T."/>
            <person name="Xiao Y."/>
            <person name="Gibbons J.G."/>
            <person name="Terashima K."/>
            <person name="Grigoriev I.V."/>
            <person name="Hibbett D.S."/>
        </authorList>
    </citation>
    <scope>NUCLEOTIDE SEQUENCE</scope>
    <source>
        <strain evidence="1">TMI1499</strain>
    </source>
</reference>
<dbReference type="EMBL" id="MU795284">
    <property type="protein sequence ID" value="KAJ3807681.1"/>
    <property type="molecule type" value="Genomic_DNA"/>
</dbReference>